<dbReference type="PRINTS" id="PR01023">
    <property type="entry name" value="NAFLGMOTY"/>
</dbReference>
<dbReference type="Gene3D" id="3.30.1330.60">
    <property type="entry name" value="OmpA-like domain"/>
    <property type="match status" value="1"/>
</dbReference>
<comment type="subcellular location">
    <subcellularLocation>
        <location evidence="1">Cell outer membrane</location>
    </subcellularLocation>
</comment>
<evidence type="ECO:0000313" key="7">
    <source>
        <dbReference type="EMBL" id="MFC4309860.1"/>
    </source>
</evidence>
<dbReference type="PROSITE" id="PS01068">
    <property type="entry name" value="OMPA_1"/>
    <property type="match status" value="1"/>
</dbReference>
<dbReference type="PRINTS" id="PR01021">
    <property type="entry name" value="OMPADOMAIN"/>
</dbReference>
<evidence type="ECO:0000256" key="2">
    <source>
        <dbReference type="ARBA" id="ARBA00023136"/>
    </source>
</evidence>
<dbReference type="InterPro" id="IPR006690">
    <property type="entry name" value="OMPA-like_CS"/>
</dbReference>
<feature type="domain" description="OmpA-like" evidence="6">
    <location>
        <begin position="103"/>
        <end position="220"/>
    </location>
</feature>
<evidence type="ECO:0000256" key="1">
    <source>
        <dbReference type="ARBA" id="ARBA00004442"/>
    </source>
</evidence>
<evidence type="ECO:0000256" key="5">
    <source>
        <dbReference type="SAM" id="SignalP"/>
    </source>
</evidence>
<organism evidence="7 8">
    <name type="scientific">Steroidobacter flavus</name>
    <dbReference type="NCBI Taxonomy" id="1842136"/>
    <lineage>
        <taxon>Bacteria</taxon>
        <taxon>Pseudomonadati</taxon>
        <taxon>Pseudomonadota</taxon>
        <taxon>Gammaproteobacteria</taxon>
        <taxon>Steroidobacterales</taxon>
        <taxon>Steroidobacteraceae</taxon>
        <taxon>Steroidobacter</taxon>
    </lineage>
</organism>
<keyword evidence="8" id="KW-1185">Reference proteome</keyword>
<dbReference type="RefSeq" id="WP_380596890.1">
    <property type="nucleotide sequence ID" value="NZ_JBHSDU010000003.1"/>
</dbReference>
<dbReference type="InterPro" id="IPR036737">
    <property type="entry name" value="OmpA-like_sf"/>
</dbReference>
<feature type="signal peptide" evidence="5">
    <location>
        <begin position="1"/>
        <end position="20"/>
    </location>
</feature>
<dbReference type="InterPro" id="IPR006664">
    <property type="entry name" value="OMP_bac"/>
</dbReference>
<dbReference type="PROSITE" id="PS51123">
    <property type="entry name" value="OMPA_2"/>
    <property type="match status" value="1"/>
</dbReference>
<gene>
    <name evidence="7" type="ORF">ACFPN2_12280</name>
</gene>
<protein>
    <submittedName>
        <fullName evidence="7">OmpA family protein</fullName>
    </submittedName>
</protein>
<dbReference type="EMBL" id="JBHSDU010000003">
    <property type="protein sequence ID" value="MFC4309860.1"/>
    <property type="molecule type" value="Genomic_DNA"/>
</dbReference>
<keyword evidence="5" id="KW-0732">Signal</keyword>
<dbReference type="CDD" id="cd07185">
    <property type="entry name" value="OmpA_C-like"/>
    <property type="match status" value="1"/>
</dbReference>
<dbReference type="PANTHER" id="PTHR30329">
    <property type="entry name" value="STATOR ELEMENT OF FLAGELLAR MOTOR COMPLEX"/>
    <property type="match status" value="1"/>
</dbReference>
<dbReference type="Pfam" id="PF00691">
    <property type="entry name" value="OmpA"/>
    <property type="match status" value="1"/>
</dbReference>
<dbReference type="InterPro" id="IPR050330">
    <property type="entry name" value="Bact_OuterMem_StrucFunc"/>
</dbReference>
<proteinExistence type="predicted"/>
<evidence type="ECO:0000259" key="6">
    <source>
        <dbReference type="PROSITE" id="PS51123"/>
    </source>
</evidence>
<dbReference type="InterPro" id="IPR039567">
    <property type="entry name" value="Gly-zipper"/>
</dbReference>
<dbReference type="Pfam" id="PF13488">
    <property type="entry name" value="Gly-zipper_Omp"/>
    <property type="match status" value="1"/>
</dbReference>
<dbReference type="PROSITE" id="PS51257">
    <property type="entry name" value="PROKAR_LIPOPROTEIN"/>
    <property type="match status" value="1"/>
</dbReference>
<dbReference type="InterPro" id="IPR006665">
    <property type="entry name" value="OmpA-like"/>
</dbReference>
<feature type="chain" id="PRO_5046949612" evidence="5">
    <location>
        <begin position="21"/>
        <end position="222"/>
    </location>
</feature>
<name>A0ABV8SR84_9GAMM</name>
<comment type="caution">
    <text evidence="7">The sequence shown here is derived from an EMBL/GenBank/DDBJ whole genome shotgun (WGS) entry which is preliminary data.</text>
</comment>
<evidence type="ECO:0000256" key="4">
    <source>
        <dbReference type="PROSITE-ProRule" id="PRU00473"/>
    </source>
</evidence>
<evidence type="ECO:0000256" key="3">
    <source>
        <dbReference type="ARBA" id="ARBA00023237"/>
    </source>
</evidence>
<evidence type="ECO:0000313" key="8">
    <source>
        <dbReference type="Proteomes" id="UP001595904"/>
    </source>
</evidence>
<dbReference type="SUPFAM" id="SSF103088">
    <property type="entry name" value="OmpA-like"/>
    <property type="match status" value="1"/>
</dbReference>
<reference evidence="8" key="1">
    <citation type="journal article" date="2019" name="Int. J. Syst. Evol. Microbiol.">
        <title>The Global Catalogue of Microorganisms (GCM) 10K type strain sequencing project: providing services to taxonomists for standard genome sequencing and annotation.</title>
        <authorList>
            <consortium name="The Broad Institute Genomics Platform"/>
            <consortium name="The Broad Institute Genome Sequencing Center for Infectious Disease"/>
            <person name="Wu L."/>
            <person name="Ma J."/>
        </authorList>
    </citation>
    <scope>NUCLEOTIDE SEQUENCE [LARGE SCALE GENOMIC DNA]</scope>
    <source>
        <strain evidence="8">CGMCC 1.10759</strain>
    </source>
</reference>
<keyword evidence="2 4" id="KW-0472">Membrane</keyword>
<keyword evidence="3" id="KW-0998">Cell outer membrane</keyword>
<accession>A0ABV8SR84</accession>
<dbReference type="Proteomes" id="UP001595904">
    <property type="component" value="Unassembled WGS sequence"/>
</dbReference>
<dbReference type="PANTHER" id="PTHR30329:SF21">
    <property type="entry name" value="LIPOPROTEIN YIAD-RELATED"/>
    <property type="match status" value="1"/>
</dbReference>
<sequence>MVHRFSKLAGVGLVVAGLLAGCTTVNPYTRESQTSNAAKGAGIGAAAGAVVGLLTKGDKLQNALIGAGVGALAGGGVGYYMDVQEAKLRQKLEGTGVSVTRIGDNITLNMPSSITFATNSADLNAGFYNALGGVAMVLKEYNKTVIEVAGHTDSTGSDQYNQQLSERRASSVANYLVGQGITQQRLMTVGAGESRPVASNDTEAGRSQNRRVEMTIVPITKG</sequence>